<dbReference type="GO" id="GO:0005789">
    <property type="term" value="C:endoplasmic reticulum membrane"/>
    <property type="evidence" value="ECO:0007669"/>
    <property type="project" value="UniProtKB-SubCell"/>
</dbReference>
<evidence type="ECO:0000256" key="5">
    <source>
        <dbReference type="ARBA" id="ARBA00023136"/>
    </source>
</evidence>
<reference evidence="7 8" key="1">
    <citation type="journal article" date="2023" name="Hortic Res">
        <title>Pangenome of water caltrop reveals structural variations and asymmetric subgenome divergence after allopolyploidization.</title>
        <authorList>
            <person name="Zhang X."/>
            <person name="Chen Y."/>
            <person name="Wang L."/>
            <person name="Yuan Y."/>
            <person name="Fang M."/>
            <person name="Shi L."/>
            <person name="Lu R."/>
            <person name="Comes H.P."/>
            <person name="Ma Y."/>
            <person name="Chen Y."/>
            <person name="Huang G."/>
            <person name="Zhou Y."/>
            <person name="Zheng Z."/>
            <person name="Qiu Y."/>
        </authorList>
    </citation>
    <scope>NUCLEOTIDE SEQUENCE [LARGE SCALE GENOMIC DNA]</scope>
    <source>
        <strain evidence="7">F231</strain>
    </source>
</reference>
<keyword evidence="4" id="KW-1133">Transmembrane helix</keyword>
<dbReference type="AlphaFoldDB" id="A0AAN7M026"/>
<dbReference type="PANTHER" id="PTHR10994">
    <property type="entry name" value="RETICULON"/>
    <property type="match status" value="1"/>
</dbReference>
<keyword evidence="5" id="KW-0472">Membrane</keyword>
<keyword evidence="8" id="KW-1185">Reference proteome</keyword>
<evidence type="ECO:0000313" key="7">
    <source>
        <dbReference type="EMBL" id="KAK4789352.1"/>
    </source>
</evidence>
<evidence type="ECO:0000259" key="6">
    <source>
        <dbReference type="Pfam" id="PF02453"/>
    </source>
</evidence>
<gene>
    <name evidence="7" type="ORF">SAY86_020671</name>
</gene>
<evidence type="ECO:0000256" key="4">
    <source>
        <dbReference type="ARBA" id="ARBA00022989"/>
    </source>
</evidence>
<comment type="caution">
    <text evidence="7">The sequence shown here is derived from an EMBL/GenBank/DDBJ whole genome shotgun (WGS) entry which is preliminary data.</text>
</comment>
<dbReference type="GO" id="GO:0009617">
    <property type="term" value="P:response to bacterium"/>
    <property type="evidence" value="ECO:0007669"/>
    <property type="project" value="InterPro"/>
</dbReference>
<dbReference type="Pfam" id="PF02453">
    <property type="entry name" value="Reticulon"/>
    <property type="match status" value="1"/>
</dbReference>
<protein>
    <recommendedName>
        <fullName evidence="6">Reticulon domain-containing protein</fullName>
    </recommendedName>
</protein>
<dbReference type="Proteomes" id="UP001346149">
    <property type="component" value="Unassembled WGS sequence"/>
</dbReference>
<dbReference type="InterPro" id="IPR003388">
    <property type="entry name" value="Reticulon"/>
</dbReference>
<keyword evidence="3" id="KW-0256">Endoplasmic reticulum</keyword>
<proteinExistence type="predicted"/>
<keyword evidence="2" id="KW-0812">Transmembrane</keyword>
<dbReference type="EMBL" id="JAXQNO010000011">
    <property type="protein sequence ID" value="KAK4789352.1"/>
    <property type="molecule type" value="Genomic_DNA"/>
</dbReference>
<evidence type="ECO:0000256" key="1">
    <source>
        <dbReference type="ARBA" id="ARBA00004477"/>
    </source>
</evidence>
<feature type="domain" description="Reticulon" evidence="6">
    <location>
        <begin position="44"/>
        <end position="93"/>
    </location>
</feature>
<evidence type="ECO:0000256" key="2">
    <source>
        <dbReference type="ARBA" id="ARBA00022692"/>
    </source>
</evidence>
<accession>A0AAN7M026</accession>
<organism evidence="7 8">
    <name type="scientific">Trapa natans</name>
    <name type="common">Water chestnut</name>
    <dbReference type="NCBI Taxonomy" id="22666"/>
    <lineage>
        <taxon>Eukaryota</taxon>
        <taxon>Viridiplantae</taxon>
        <taxon>Streptophyta</taxon>
        <taxon>Embryophyta</taxon>
        <taxon>Tracheophyta</taxon>
        <taxon>Spermatophyta</taxon>
        <taxon>Magnoliopsida</taxon>
        <taxon>eudicotyledons</taxon>
        <taxon>Gunneridae</taxon>
        <taxon>Pentapetalae</taxon>
        <taxon>rosids</taxon>
        <taxon>malvids</taxon>
        <taxon>Myrtales</taxon>
        <taxon>Lythraceae</taxon>
        <taxon>Trapa</taxon>
    </lineage>
</organism>
<evidence type="ECO:0000256" key="3">
    <source>
        <dbReference type="ARBA" id="ARBA00022824"/>
    </source>
</evidence>
<sequence length="112" mass="12005">MAATERELPPVPSIGKCGISIIQPEIHDPSITRIIVGGILVTGRQLPELPELVLSEEMVNNAATSFRLKINGLLLMAHNITLGKDFKLFFKSLNCPLCSPPVAAASEGCVKI</sequence>
<dbReference type="PANTHER" id="PTHR10994:SF67">
    <property type="entry name" value="RETICULON-LIKE PROTEIN B16"/>
    <property type="match status" value="1"/>
</dbReference>
<name>A0AAN7M026_TRANT</name>
<comment type="subcellular location">
    <subcellularLocation>
        <location evidence="1">Endoplasmic reticulum membrane</location>
        <topology evidence="1">Multi-pass membrane protein</topology>
    </subcellularLocation>
</comment>
<dbReference type="InterPro" id="IPR045064">
    <property type="entry name" value="Reticulon-like"/>
</dbReference>
<evidence type="ECO:0000313" key="8">
    <source>
        <dbReference type="Proteomes" id="UP001346149"/>
    </source>
</evidence>